<feature type="domain" description="Aminoglycoside phosphotransferase" evidence="1">
    <location>
        <begin position="28"/>
        <end position="252"/>
    </location>
</feature>
<dbReference type="InterPro" id="IPR002575">
    <property type="entry name" value="Aminoglycoside_PTrfase"/>
</dbReference>
<dbReference type="SUPFAM" id="SSF56112">
    <property type="entry name" value="Protein kinase-like (PK-like)"/>
    <property type="match status" value="1"/>
</dbReference>
<organism evidence="2 3">
    <name type="scientific">Cellulomonas fimi</name>
    <dbReference type="NCBI Taxonomy" id="1708"/>
    <lineage>
        <taxon>Bacteria</taxon>
        <taxon>Bacillati</taxon>
        <taxon>Actinomycetota</taxon>
        <taxon>Actinomycetes</taxon>
        <taxon>Micrococcales</taxon>
        <taxon>Cellulomonadaceae</taxon>
        <taxon>Cellulomonas</taxon>
    </lineage>
</organism>
<dbReference type="GO" id="GO:0016740">
    <property type="term" value="F:transferase activity"/>
    <property type="evidence" value="ECO:0007669"/>
    <property type="project" value="UniProtKB-KW"/>
</dbReference>
<keyword evidence="2" id="KW-0808">Transferase</keyword>
<dbReference type="EMBL" id="JABCJJ010000002">
    <property type="protein sequence ID" value="NMR19018.1"/>
    <property type="molecule type" value="Genomic_DNA"/>
</dbReference>
<accession>A0A7Y0LX69</accession>
<dbReference type="PANTHER" id="PTHR21310:SF15">
    <property type="entry name" value="AMINOGLYCOSIDE PHOSPHOTRANSFERASE DOMAIN-CONTAINING PROTEIN"/>
    <property type="match status" value="1"/>
</dbReference>
<dbReference type="InterPro" id="IPR011009">
    <property type="entry name" value="Kinase-like_dom_sf"/>
</dbReference>
<proteinExistence type="predicted"/>
<dbReference type="Gene3D" id="3.30.200.20">
    <property type="entry name" value="Phosphorylase Kinase, domain 1"/>
    <property type="match status" value="1"/>
</dbReference>
<dbReference type="Gene3D" id="3.90.1200.10">
    <property type="match status" value="1"/>
</dbReference>
<name>A0A7Y0LX69_CELFI</name>
<dbReference type="Proteomes" id="UP000562124">
    <property type="component" value="Unassembled WGS sequence"/>
</dbReference>
<comment type="caution">
    <text evidence="2">The sequence shown here is derived from an EMBL/GenBank/DDBJ whole genome shotgun (WGS) entry which is preliminary data.</text>
</comment>
<evidence type="ECO:0000259" key="1">
    <source>
        <dbReference type="Pfam" id="PF01636"/>
    </source>
</evidence>
<protein>
    <submittedName>
        <fullName evidence="2">Phosphotransferase</fullName>
    </submittedName>
</protein>
<keyword evidence="3" id="KW-1185">Reference proteome</keyword>
<dbReference type="AlphaFoldDB" id="A0A7Y0LX69"/>
<dbReference type="RefSeq" id="WP_169322949.1">
    <property type="nucleotide sequence ID" value="NZ_JABCJJ010000002.1"/>
</dbReference>
<dbReference type="Pfam" id="PF01636">
    <property type="entry name" value="APH"/>
    <property type="match status" value="1"/>
</dbReference>
<evidence type="ECO:0000313" key="2">
    <source>
        <dbReference type="EMBL" id="NMR19018.1"/>
    </source>
</evidence>
<dbReference type="InterPro" id="IPR051678">
    <property type="entry name" value="AGP_Transferase"/>
</dbReference>
<dbReference type="PANTHER" id="PTHR21310">
    <property type="entry name" value="AMINOGLYCOSIDE PHOSPHOTRANSFERASE-RELATED-RELATED"/>
    <property type="match status" value="1"/>
</dbReference>
<sequence>MPRSPLALAALATVAIPGLDAFDVRPLAHSGADFDVAVVIDATGRRWVVRAPVRPAAGASLEAEVALLERLGEHVDSGALPCAVPRPAGFAHLPEGGRAVVHAEVPGAALRLDALRPGPGLTASLGRAIAAVHQLPVELIDGVGLPTYDADAYRERRMAEVDEAARTGKVPPRLLRRWEARLEDVAMWRFQPTVVHGDLTAEHVLTDGRTVTGLLTWGDAKVADPADDLAWLLVAAPEDAVDSIMEAYQLGRTELKDPHLTARALLAGELALARWLLYGVRSGDADVVDDAVQMLEELDAHTAVREDEASLA</sequence>
<reference evidence="2 3" key="1">
    <citation type="submission" date="2020-04" db="EMBL/GenBank/DDBJ databases">
        <title>Sequencing and Assembly of C. fimi.</title>
        <authorList>
            <person name="Ramsey A.R."/>
        </authorList>
    </citation>
    <scope>NUCLEOTIDE SEQUENCE [LARGE SCALE GENOMIC DNA]</scope>
    <source>
        <strain evidence="2 3">SB</strain>
    </source>
</reference>
<gene>
    <name evidence="2" type="ORF">HIR71_02050</name>
</gene>
<evidence type="ECO:0000313" key="3">
    <source>
        <dbReference type="Proteomes" id="UP000562124"/>
    </source>
</evidence>